<reference evidence="1" key="1">
    <citation type="submission" date="2024-02" db="EMBL/GenBank/DDBJ databases">
        <title>Metagenome Assembled Genome of Zalaria obscura JY119.</title>
        <authorList>
            <person name="Vighnesh L."/>
            <person name="Jagadeeshwari U."/>
            <person name="Venkata Ramana C."/>
            <person name="Sasikala C."/>
        </authorList>
    </citation>
    <scope>NUCLEOTIDE SEQUENCE</scope>
    <source>
        <strain evidence="1">JY119</strain>
    </source>
</reference>
<evidence type="ECO:0000313" key="2">
    <source>
        <dbReference type="Proteomes" id="UP001320706"/>
    </source>
</evidence>
<gene>
    <name evidence="1" type="primary">RRP42</name>
    <name evidence="1" type="ORF">M8818_006656</name>
</gene>
<comment type="caution">
    <text evidence="1">The sequence shown here is derived from an EMBL/GenBank/DDBJ whole genome shotgun (WGS) entry which is preliminary data.</text>
</comment>
<evidence type="ECO:0000313" key="1">
    <source>
        <dbReference type="EMBL" id="KAK8196491.1"/>
    </source>
</evidence>
<sequence length="316" mass="35170">MAPINSVTLSPAELSYLHTSLSSTPPIRPDSRTPTQFRPLIAETDILPSANGSARICFADGTEAVVGVKAEVEKSRDRFGGEMNGETTAEGARGLGTGGGGQEVEMGDGEVDEAERAGKGKGEDAWVEVAVEIPGYRDDDALPVFLSAMLTEALLADGYLRDRLWINNRFHWRLYIDVSSFHSILLYPTLVLPRPISSRTTKLTKQPTDPPPLSAPLLPAPAPLSNNPPRPPPDPSPSPHLRKRRRPALQRRLERISAPIPAIHIDQPGRQTTRHATRHERSRQHHLRSEQRRTRSRGRRARPLRRTIHILNFRER</sequence>
<accession>A0ACC3S503</accession>
<name>A0ACC3S503_9PEZI</name>
<keyword evidence="2" id="KW-1185">Reference proteome</keyword>
<proteinExistence type="predicted"/>
<organism evidence="1 2">
    <name type="scientific">Zalaria obscura</name>
    <dbReference type="NCBI Taxonomy" id="2024903"/>
    <lineage>
        <taxon>Eukaryota</taxon>
        <taxon>Fungi</taxon>
        <taxon>Dikarya</taxon>
        <taxon>Ascomycota</taxon>
        <taxon>Pezizomycotina</taxon>
        <taxon>Dothideomycetes</taxon>
        <taxon>Dothideomycetidae</taxon>
        <taxon>Dothideales</taxon>
        <taxon>Zalariaceae</taxon>
        <taxon>Zalaria</taxon>
    </lineage>
</organism>
<dbReference type="Proteomes" id="UP001320706">
    <property type="component" value="Unassembled WGS sequence"/>
</dbReference>
<dbReference type="EMBL" id="JAMKPW020000041">
    <property type="protein sequence ID" value="KAK8196491.1"/>
    <property type="molecule type" value="Genomic_DNA"/>
</dbReference>
<protein>
    <submittedName>
        <fullName evidence="1">Exosome complex component rrp42</fullName>
    </submittedName>
</protein>